<feature type="domain" description="Glycosyltransferase 2-like" evidence="2">
    <location>
        <begin position="162"/>
        <end position="380"/>
    </location>
</feature>
<organism evidence="3 4">
    <name type="scientific">Idiomarina aquatica</name>
    <dbReference type="NCBI Taxonomy" id="1327752"/>
    <lineage>
        <taxon>Bacteria</taxon>
        <taxon>Pseudomonadati</taxon>
        <taxon>Pseudomonadota</taxon>
        <taxon>Gammaproteobacteria</taxon>
        <taxon>Alteromonadales</taxon>
        <taxon>Idiomarinaceae</taxon>
        <taxon>Idiomarina</taxon>
    </lineage>
</organism>
<comment type="caution">
    <text evidence="3">The sequence shown here is derived from an EMBL/GenBank/DDBJ whole genome shotgun (WGS) entry which is preliminary data.</text>
</comment>
<feature type="transmembrane region" description="Helical" evidence="1">
    <location>
        <begin position="433"/>
        <end position="454"/>
    </location>
</feature>
<keyword evidence="1" id="KW-0812">Transmembrane</keyword>
<evidence type="ECO:0000259" key="2">
    <source>
        <dbReference type="Pfam" id="PF13632"/>
    </source>
</evidence>
<sequence length="709" mass="81514">MLDLFIDYLYVLKFISIFLLIVLFLFGLDDLFIDAYYWLRKLRRNRTIYTQFKHADPSDLFVPKQKPIAILVPAWQEVGVVGPMADAAVKALDYENYQIFVGTYPNDPATQADIDEVCRNYDNVHKVICALPGPTSKADCLNNIIAAIMEFEQINKFEFKGFVLHDAEDMISPLELRLFNYLLNKNKDLIQIPVYPYTKHWYQFTAAHYIDEFAELHGKDVVVRESIAGQVPSAGVGTCFSRQAIMKLLLEGDGVAFDTRSLTEDYDIGFRLKKWGMKEIFVRFSAEAEDASLREKHHFVHDREHRVICVREYFPSRFTHAVRQKSRWIVGIVFQGFRTHRWSKDFHINYFLWRDRRGVIANIVSFLAMLVFFQLVIIYAYQAWVPDAYRFLSIFSDDMIVIVLLSANLLMFFNRLIQRFIFTTQFYGMTQGFLSILRMVWANVINFVAVLRAIKLVILAKGSAVAWDKTQHDFPHVLDAKKRVIGELLLQHNLLTEQQLTDALISKPLGMRLGAYLIQEHILSPRQLGELIAQTSGLSFQRVDPFQLSSDLIQKIPGRKALMYRVLPVAYDASKNLLTVASENEPSKVALASLRRATKTSINVVISQPGAVSVGLRYWYLNDESVKQRAQQQSDQDTYFAVNESLGQILVNMNLIAPATLRQAELDYYDSEPTTRFGDLLIAHGWLKQDQLDLALNEQARRLNLLAGV</sequence>
<dbReference type="AlphaFoldDB" id="A0AA94EG11"/>
<gene>
    <name evidence="3" type="ORF">CWE23_03590</name>
</gene>
<dbReference type="Gene3D" id="3.90.550.10">
    <property type="entry name" value="Spore Coat Polysaccharide Biosynthesis Protein SpsA, Chain A"/>
    <property type="match status" value="1"/>
</dbReference>
<keyword evidence="1" id="KW-1133">Transmembrane helix</keyword>
<dbReference type="GO" id="GO:0016740">
    <property type="term" value="F:transferase activity"/>
    <property type="evidence" value="ECO:0007669"/>
    <property type="project" value="UniProtKB-KW"/>
</dbReference>
<evidence type="ECO:0000256" key="1">
    <source>
        <dbReference type="SAM" id="Phobius"/>
    </source>
</evidence>
<evidence type="ECO:0000313" key="4">
    <source>
        <dbReference type="Proteomes" id="UP000286680"/>
    </source>
</evidence>
<dbReference type="InterPro" id="IPR029044">
    <property type="entry name" value="Nucleotide-diphossugar_trans"/>
</dbReference>
<keyword evidence="3" id="KW-0808">Transferase</keyword>
<evidence type="ECO:0000313" key="3">
    <source>
        <dbReference type="EMBL" id="RUO45115.1"/>
    </source>
</evidence>
<keyword evidence="1" id="KW-0472">Membrane</keyword>
<dbReference type="NCBIfam" id="NF012033">
    <property type="entry name" value="PRK15489.1"/>
    <property type="match status" value="1"/>
</dbReference>
<dbReference type="InterPro" id="IPR037257">
    <property type="entry name" value="T2SS_E_N_sf"/>
</dbReference>
<dbReference type="SUPFAM" id="SSF160246">
    <property type="entry name" value="EspE N-terminal domain-like"/>
    <property type="match status" value="1"/>
</dbReference>
<feature type="transmembrane region" description="Helical" evidence="1">
    <location>
        <begin position="12"/>
        <end position="39"/>
    </location>
</feature>
<dbReference type="EMBL" id="PIPS01000001">
    <property type="protein sequence ID" value="RUO45115.1"/>
    <property type="molecule type" value="Genomic_DNA"/>
</dbReference>
<dbReference type="Pfam" id="PF13632">
    <property type="entry name" value="Glyco_trans_2_3"/>
    <property type="match status" value="1"/>
</dbReference>
<dbReference type="RefSeq" id="WP_126819503.1">
    <property type="nucleotide sequence ID" value="NZ_PIPS01000001.1"/>
</dbReference>
<accession>A0AA94EG11</accession>
<dbReference type="InterPro" id="IPR001173">
    <property type="entry name" value="Glyco_trans_2-like"/>
</dbReference>
<reference evidence="4" key="1">
    <citation type="journal article" date="2018" name="Front. Microbiol.">
        <title>Genome-Based Analysis Reveals the Taxonomy and Diversity of the Family Idiomarinaceae.</title>
        <authorList>
            <person name="Liu Y."/>
            <person name="Lai Q."/>
            <person name="Shao Z."/>
        </authorList>
    </citation>
    <scope>NUCLEOTIDE SEQUENCE [LARGE SCALE GENOMIC DNA]</scope>
    <source>
        <strain evidence="4">SN-14</strain>
    </source>
</reference>
<name>A0AA94EG11_9GAMM</name>
<dbReference type="NCBIfam" id="NF011305">
    <property type="entry name" value="PRK14716.1-3"/>
    <property type="match status" value="1"/>
</dbReference>
<proteinExistence type="predicted"/>
<feature type="transmembrane region" description="Helical" evidence="1">
    <location>
        <begin position="359"/>
        <end position="382"/>
    </location>
</feature>
<dbReference type="SUPFAM" id="SSF53448">
    <property type="entry name" value="Nucleotide-diphospho-sugar transferases"/>
    <property type="match status" value="1"/>
</dbReference>
<feature type="transmembrane region" description="Helical" evidence="1">
    <location>
        <begin position="388"/>
        <end position="413"/>
    </location>
</feature>
<keyword evidence="4" id="KW-1185">Reference proteome</keyword>
<protein>
    <submittedName>
        <fullName evidence="3">Glycosyl transferase family 2</fullName>
    </submittedName>
</protein>
<dbReference type="Proteomes" id="UP000286680">
    <property type="component" value="Unassembled WGS sequence"/>
</dbReference>